<dbReference type="GO" id="GO:0003677">
    <property type="term" value="F:DNA binding"/>
    <property type="evidence" value="ECO:0007669"/>
    <property type="project" value="UniProtKB-KW"/>
</dbReference>
<dbReference type="PROSITE" id="PS50931">
    <property type="entry name" value="HTH_LYSR"/>
    <property type="match status" value="1"/>
</dbReference>
<dbReference type="InterPro" id="IPR000847">
    <property type="entry name" value="LysR_HTH_N"/>
</dbReference>
<gene>
    <name evidence="6" type="ORF">SAMN05216249_104179</name>
</gene>
<dbReference type="GO" id="GO:0032993">
    <property type="term" value="C:protein-DNA complex"/>
    <property type="evidence" value="ECO:0007669"/>
    <property type="project" value="TreeGrafter"/>
</dbReference>
<dbReference type="PRINTS" id="PR00039">
    <property type="entry name" value="HTHLYSR"/>
</dbReference>
<dbReference type="Gene3D" id="1.10.10.10">
    <property type="entry name" value="Winged helix-like DNA-binding domain superfamily/Winged helix DNA-binding domain"/>
    <property type="match status" value="1"/>
</dbReference>
<reference evidence="6 7" key="1">
    <citation type="submission" date="2016-10" db="EMBL/GenBank/DDBJ databases">
        <authorList>
            <person name="de Groot N.N."/>
        </authorList>
    </citation>
    <scope>NUCLEOTIDE SEQUENCE [LARGE SCALE GENOMIC DNA]</scope>
    <source>
        <strain evidence="6 7">DSM 5522</strain>
    </source>
</reference>
<proteinExistence type="inferred from homology"/>
<comment type="similarity">
    <text evidence="1">Belongs to the LysR transcriptional regulatory family.</text>
</comment>
<dbReference type="GO" id="GO:0003700">
    <property type="term" value="F:DNA-binding transcription factor activity"/>
    <property type="evidence" value="ECO:0007669"/>
    <property type="project" value="InterPro"/>
</dbReference>
<dbReference type="RefSeq" id="WP_177205569.1">
    <property type="nucleotide sequence ID" value="NZ_FOJY01000004.1"/>
</dbReference>
<dbReference type="EMBL" id="FOJY01000004">
    <property type="protein sequence ID" value="SFA90288.1"/>
    <property type="molecule type" value="Genomic_DNA"/>
</dbReference>
<dbReference type="InterPro" id="IPR036390">
    <property type="entry name" value="WH_DNA-bd_sf"/>
</dbReference>
<dbReference type="PANTHER" id="PTHR30346">
    <property type="entry name" value="TRANSCRIPTIONAL DUAL REGULATOR HCAR-RELATED"/>
    <property type="match status" value="1"/>
</dbReference>
<name>A0A1I0WQ23_9FIRM</name>
<keyword evidence="7" id="KW-1185">Reference proteome</keyword>
<evidence type="ECO:0000256" key="3">
    <source>
        <dbReference type="ARBA" id="ARBA00023125"/>
    </source>
</evidence>
<dbReference type="STRING" id="1120918.SAMN05216249_104179"/>
<dbReference type="SUPFAM" id="SSF46785">
    <property type="entry name" value="Winged helix' DNA-binding domain"/>
    <property type="match status" value="1"/>
</dbReference>
<organism evidence="6 7">
    <name type="scientific">Acetitomaculum ruminis DSM 5522</name>
    <dbReference type="NCBI Taxonomy" id="1120918"/>
    <lineage>
        <taxon>Bacteria</taxon>
        <taxon>Bacillati</taxon>
        <taxon>Bacillota</taxon>
        <taxon>Clostridia</taxon>
        <taxon>Lachnospirales</taxon>
        <taxon>Lachnospiraceae</taxon>
        <taxon>Acetitomaculum</taxon>
    </lineage>
</organism>
<dbReference type="AlphaFoldDB" id="A0A1I0WQ23"/>
<evidence type="ECO:0000259" key="5">
    <source>
        <dbReference type="PROSITE" id="PS50931"/>
    </source>
</evidence>
<protein>
    <submittedName>
        <fullName evidence="6">LysR substrate binding domain-containing protein</fullName>
    </submittedName>
</protein>
<dbReference type="FunFam" id="1.10.10.10:FF:000001">
    <property type="entry name" value="LysR family transcriptional regulator"/>
    <property type="match status" value="1"/>
</dbReference>
<dbReference type="PANTHER" id="PTHR30346:SF28">
    <property type="entry name" value="HTH-TYPE TRANSCRIPTIONAL REGULATOR CYNR"/>
    <property type="match status" value="1"/>
</dbReference>
<evidence type="ECO:0000256" key="2">
    <source>
        <dbReference type="ARBA" id="ARBA00023015"/>
    </source>
</evidence>
<accession>A0A1I0WQ23</accession>
<sequence>MTLQQIVFFITIADYGNFSKAAEILYSSQPTLSRQIQMLEEELGYYVFQRDKRPLKLTSAGKILYDGFSVALSKINYTTRMANARALGEKGSLNIGFLKDLYAEYAFMPVINDIDETVKTLSITCCRQDVSKLEKRLLDGSLDMAVSIDFKQFYQESFNIYPIMKLKYFIVMSARHPLAFKKDLSLKDFFGENFFISAPILALVMKKIFGELLENFVQIEVSSQDDAYMNVLVKNGFTIANEFEPVIKNKQDFYCYAIEYYEEDVLLSTICKVGNENAGNKLFLELIKNHDIR</sequence>
<dbReference type="Gene3D" id="3.40.190.290">
    <property type="match status" value="1"/>
</dbReference>
<evidence type="ECO:0000313" key="6">
    <source>
        <dbReference type="EMBL" id="SFA90288.1"/>
    </source>
</evidence>
<evidence type="ECO:0000256" key="4">
    <source>
        <dbReference type="ARBA" id="ARBA00023163"/>
    </source>
</evidence>
<dbReference type="CDD" id="cd05466">
    <property type="entry name" value="PBP2_LTTR_substrate"/>
    <property type="match status" value="1"/>
</dbReference>
<dbReference type="SUPFAM" id="SSF53850">
    <property type="entry name" value="Periplasmic binding protein-like II"/>
    <property type="match status" value="1"/>
</dbReference>
<dbReference type="InterPro" id="IPR005119">
    <property type="entry name" value="LysR_subst-bd"/>
</dbReference>
<keyword evidence="2" id="KW-0805">Transcription regulation</keyword>
<evidence type="ECO:0000313" key="7">
    <source>
        <dbReference type="Proteomes" id="UP000198838"/>
    </source>
</evidence>
<dbReference type="Pfam" id="PF00126">
    <property type="entry name" value="HTH_1"/>
    <property type="match status" value="1"/>
</dbReference>
<keyword evidence="3" id="KW-0238">DNA-binding</keyword>
<dbReference type="InterPro" id="IPR036388">
    <property type="entry name" value="WH-like_DNA-bd_sf"/>
</dbReference>
<dbReference type="Proteomes" id="UP000198838">
    <property type="component" value="Unassembled WGS sequence"/>
</dbReference>
<keyword evidence="4" id="KW-0804">Transcription</keyword>
<dbReference type="Pfam" id="PF03466">
    <property type="entry name" value="LysR_substrate"/>
    <property type="match status" value="1"/>
</dbReference>
<feature type="domain" description="HTH lysR-type" evidence="5">
    <location>
        <begin position="1"/>
        <end position="58"/>
    </location>
</feature>
<evidence type="ECO:0000256" key="1">
    <source>
        <dbReference type="ARBA" id="ARBA00009437"/>
    </source>
</evidence>